<evidence type="ECO:0000313" key="3">
    <source>
        <dbReference type="EMBL" id="TMI76766.1"/>
    </source>
</evidence>
<dbReference type="EC" id="4.1.3.36" evidence="3"/>
<sequence>MIRRRCARPCARPRAGPRQKTCRGSPQGWSHSSTLRSSNVRLRMDFLPQSPSAFEFHHIRYEKQPPVARVIINRPDVLNALNFAALREMSRAFEDASWDDGIAAVILTGTGDRAFCTGADLDEQSLFVRRPRDYWKWMGAFIEAQERLRNIGKPTVARLNGMVVGGGNEFNLACDLAIAAEDVVIRHVGPVRGSVPAAGATQWLPIVVGDRRAREILFLCEEISAPQALAWGLVNEVVPRRELDAAVERLAQKLVRTLPEVTRYTKQQLNFWRDLSWHLTVGHARDWLTLHAGSPETQEGLEAFHEKRPVDHAGIRQRLAEGASTEYRWGPPTRTCPSCGARHLPEEFTFCGQCGHKL</sequence>
<evidence type="ECO:0000313" key="4">
    <source>
        <dbReference type="Proteomes" id="UP000318834"/>
    </source>
</evidence>
<organism evidence="3 4">
    <name type="scientific">Candidatus Segetimicrobium genomatis</name>
    <dbReference type="NCBI Taxonomy" id="2569760"/>
    <lineage>
        <taxon>Bacteria</taxon>
        <taxon>Bacillati</taxon>
        <taxon>Candidatus Sysuimicrobiota</taxon>
        <taxon>Candidatus Sysuimicrobiia</taxon>
        <taxon>Candidatus Sysuimicrobiales</taxon>
        <taxon>Candidatus Segetimicrobiaceae</taxon>
        <taxon>Candidatus Segetimicrobium</taxon>
    </lineage>
</organism>
<dbReference type="PROSITE" id="PS00166">
    <property type="entry name" value="ENOYL_COA_HYDRATASE"/>
    <property type="match status" value="1"/>
</dbReference>
<dbReference type="Pfam" id="PF00378">
    <property type="entry name" value="ECH_1"/>
    <property type="match status" value="1"/>
</dbReference>
<keyword evidence="3" id="KW-0456">Lyase</keyword>
<comment type="similarity">
    <text evidence="1">Belongs to the enoyl-CoA hydratase/isomerase family.</text>
</comment>
<gene>
    <name evidence="3" type="ORF">E6H05_02715</name>
</gene>
<dbReference type="Proteomes" id="UP000318834">
    <property type="component" value="Unassembled WGS sequence"/>
</dbReference>
<dbReference type="AlphaFoldDB" id="A0A537J184"/>
<dbReference type="SUPFAM" id="SSF52096">
    <property type="entry name" value="ClpP/crotonase"/>
    <property type="match status" value="1"/>
</dbReference>
<evidence type="ECO:0000256" key="1">
    <source>
        <dbReference type="RuleBase" id="RU003707"/>
    </source>
</evidence>
<dbReference type="InterPro" id="IPR001753">
    <property type="entry name" value="Enoyl-CoA_hydra/iso"/>
</dbReference>
<dbReference type="EMBL" id="VBAP01000010">
    <property type="protein sequence ID" value="TMI76766.1"/>
    <property type="molecule type" value="Genomic_DNA"/>
</dbReference>
<proteinExistence type="inferred from homology"/>
<comment type="caution">
    <text evidence="3">The sequence shown here is derived from an EMBL/GenBank/DDBJ whole genome shotgun (WGS) entry which is preliminary data.</text>
</comment>
<reference evidence="3 4" key="1">
    <citation type="journal article" date="2019" name="Nat. Microbiol.">
        <title>Mediterranean grassland soil C-N compound turnover is dependent on rainfall and depth, and is mediated by genomically divergent microorganisms.</title>
        <authorList>
            <person name="Diamond S."/>
            <person name="Andeer P.F."/>
            <person name="Li Z."/>
            <person name="Crits-Christoph A."/>
            <person name="Burstein D."/>
            <person name="Anantharaman K."/>
            <person name="Lane K.R."/>
            <person name="Thomas B.C."/>
            <person name="Pan C."/>
            <person name="Northen T.R."/>
            <person name="Banfield J.F."/>
        </authorList>
    </citation>
    <scope>NUCLEOTIDE SEQUENCE [LARGE SCALE GENOMIC DNA]</scope>
    <source>
        <strain evidence="3">NP_8</strain>
    </source>
</reference>
<accession>A0A537J184</accession>
<name>A0A537J184_9BACT</name>
<evidence type="ECO:0000256" key="2">
    <source>
        <dbReference type="SAM" id="MobiDB-lite"/>
    </source>
</evidence>
<dbReference type="PANTHER" id="PTHR43113:SF1">
    <property type="entry name" value="1,4-DIHYDROXY-2-NAPHTHOYL-COA SYNTHASE, PEROXISOMAL"/>
    <property type="match status" value="1"/>
</dbReference>
<dbReference type="GO" id="GO:0009234">
    <property type="term" value="P:menaquinone biosynthetic process"/>
    <property type="evidence" value="ECO:0007669"/>
    <property type="project" value="TreeGrafter"/>
</dbReference>
<dbReference type="PANTHER" id="PTHR43113">
    <property type="entry name" value="NUCLEOSIDE-DIPHOSPHATE-SUGAR EPIMERASE"/>
    <property type="match status" value="1"/>
</dbReference>
<dbReference type="GO" id="GO:0005829">
    <property type="term" value="C:cytosol"/>
    <property type="evidence" value="ECO:0007669"/>
    <property type="project" value="TreeGrafter"/>
</dbReference>
<dbReference type="Gene3D" id="3.90.226.10">
    <property type="entry name" value="2-enoyl-CoA Hydratase, Chain A, domain 1"/>
    <property type="match status" value="1"/>
</dbReference>
<dbReference type="CDD" id="cd06558">
    <property type="entry name" value="crotonase-like"/>
    <property type="match status" value="1"/>
</dbReference>
<protein>
    <submittedName>
        <fullName evidence="3">1,4-dihydroxy-2-naphthoyl-CoA synthase</fullName>
        <ecNumber evidence="3">4.1.3.36</ecNumber>
    </submittedName>
</protein>
<dbReference type="InterPro" id="IPR018376">
    <property type="entry name" value="Enoyl-CoA_hyd/isom_CS"/>
</dbReference>
<feature type="compositionally biased region" description="Polar residues" evidence="2">
    <location>
        <begin position="22"/>
        <end position="34"/>
    </location>
</feature>
<dbReference type="InterPro" id="IPR029045">
    <property type="entry name" value="ClpP/crotonase-like_dom_sf"/>
</dbReference>
<dbReference type="GO" id="GO:0008935">
    <property type="term" value="F:1,4-dihydroxy-2-naphthoyl-CoA synthase activity"/>
    <property type="evidence" value="ECO:0007669"/>
    <property type="project" value="UniProtKB-EC"/>
</dbReference>
<feature type="region of interest" description="Disordered" evidence="2">
    <location>
        <begin position="1"/>
        <end position="34"/>
    </location>
</feature>